<evidence type="ECO:0000313" key="15">
    <source>
        <dbReference type="EMBL" id="NYD34779.1"/>
    </source>
</evidence>
<feature type="transmembrane region" description="Helical" evidence="12">
    <location>
        <begin position="103"/>
        <end position="125"/>
    </location>
</feature>
<dbReference type="Pfam" id="PF00664">
    <property type="entry name" value="ABC_membrane"/>
    <property type="match status" value="1"/>
</dbReference>
<dbReference type="PROSITE" id="PS50929">
    <property type="entry name" value="ABC_TM1F"/>
    <property type="match status" value="1"/>
</dbReference>
<dbReference type="RefSeq" id="WP_179792697.1">
    <property type="nucleotide sequence ID" value="NZ_BAABHP010000003.1"/>
</dbReference>
<feature type="compositionally biased region" description="Low complexity" evidence="11">
    <location>
        <begin position="638"/>
        <end position="656"/>
    </location>
</feature>
<evidence type="ECO:0000256" key="10">
    <source>
        <dbReference type="ARBA" id="ARBA00023455"/>
    </source>
</evidence>
<dbReference type="SUPFAM" id="SSF90123">
    <property type="entry name" value="ABC transporter transmembrane region"/>
    <property type="match status" value="1"/>
</dbReference>
<evidence type="ECO:0000259" key="13">
    <source>
        <dbReference type="PROSITE" id="PS50893"/>
    </source>
</evidence>
<evidence type="ECO:0000256" key="3">
    <source>
        <dbReference type="ARBA" id="ARBA00022475"/>
    </source>
</evidence>
<name>A0A7Y9J4K2_9PSEU</name>
<feature type="region of interest" description="Disordered" evidence="11">
    <location>
        <begin position="612"/>
        <end position="682"/>
    </location>
</feature>
<feature type="transmembrane region" description="Helical" evidence="12">
    <location>
        <begin position="169"/>
        <end position="189"/>
    </location>
</feature>
<reference evidence="15 16" key="1">
    <citation type="submission" date="2020-07" db="EMBL/GenBank/DDBJ databases">
        <title>Sequencing the genomes of 1000 actinobacteria strains.</title>
        <authorList>
            <person name="Klenk H.-P."/>
        </authorList>
    </citation>
    <scope>NUCLEOTIDE SEQUENCE [LARGE SCALE GENOMIC DNA]</scope>
    <source>
        <strain evidence="15 16">DSM 45772</strain>
    </source>
</reference>
<keyword evidence="16" id="KW-1185">Reference proteome</keyword>
<dbReference type="EMBL" id="JACCBN010000001">
    <property type="protein sequence ID" value="NYD34779.1"/>
    <property type="molecule type" value="Genomic_DNA"/>
</dbReference>
<feature type="domain" description="ABC transmembrane type-1" evidence="14">
    <location>
        <begin position="61"/>
        <end position="336"/>
    </location>
</feature>
<keyword evidence="6" id="KW-0547">Nucleotide-binding</keyword>
<accession>A0A7Y9J4K2</accession>
<dbReference type="PANTHER" id="PTHR43394">
    <property type="entry name" value="ATP-DEPENDENT PERMEASE MDL1, MITOCHONDRIAL"/>
    <property type="match status" value="1"/>
</dbReference>
<dbReference type="GO" id="GO:0005886">
    <property type="term" value="C:plasma membrane"/>
    <property type="evidence" value="ECO:0007669"/>
    <property type="project" value="UniProtKB-SubCell"/>
</dbReference>
<sequence>MGAHSTAGTAHDGVGGADAAVDGVPGDGPAAAREDAPALTLRAIVRRFWRYTTGDRSKLMAAFLLMALATACDTYVVTMFARIVDGATVARSMDAVWPSAVEWMVLTAVGGLLSVLGGSLMVGAAERFVFRLRHDVFAHLQRLGPSFFSAHPTGDLISRLSTDIDGVEGLASSGIVTTIIAVGTAIAYASAAVLVRWQLAVIVVALAPLMWVTSRITGRFTRTAARVERAAAGEVGTSIQQSLQNLPIVQSYGTEHVESARLDHHGTVWWRARARESRLQMIYGPITTIIQSGALLAVLIAGAAFIASGELTVGGLFGFAAYLGYLYPPLSQLGSLHLTVTSASASCERLLEILDAEPEVRDAPGAADSPVAHGRVELRDVRYVYPGTESAGLDGVSLEVRPGQFVLVTGPSGAGKSTLTRMLLRFVDVQSGAILLDGVDVRDRTISSVRAAVTLLPQKPMLFDLTVRENIAYARPDASDDEIEAAARDAGALDFIRELPDGFDTVVGEDGASLSGGQRQRLAIARALLRTSPILVLDEPTTGLDAPTARAVLDPLRRLSGGRTTIVVSHDLTPARDADLVVVLDEGRVVQQGRHADLLTRRGVYADLWAAQQGHRPDDGSDAGSDDDLEPRTSRVPAAVLAAAASGSPRRGALRPTPAPTPAPTPRPVPPPRRRGPVPALVPDAVTNPLRLLALAAADAALTRPTALHPGASNASLRAPRDRKPGIVGSAPSAAPAPSPAAPPGRPAPAPAPAHAVPATTSGPRYTPTAMPVPGPRDPASGPTPASRPHPSSGPAPASRPHPSSGSSRHDGTSSPRRRTVADLVSGAPAGRSAHRRPDAETSSPR</sequence>
<dbReference type="InterPro" id="IPR027417">
    <property type="entry name" value="P-loop_NTPase"/>
</dbReference>
<comment type="similarity">
    <text evidence="10">Belongs to the ABC transporter superfamily. Siderophore-Fe(3+) uptake transporter (SIUT) (TC 3.A.1.21) family.</text>
</comment>
<gene>
    <name evidence="15" type="ORF">BJ983_000881</name>
</gene>
<dbReference type="GO" id="GO:0015421">
    <property type="term" value="F:ABC-type oligopeptide transporter activity"/>
    <property type="evidence" value="ECO:0007669"/>
    <property type="project" value="TreeGrafter"/>
</dbReference>
<dbReference type="Gene3D" id="1.20.1560.10">
    <property type="entry name" value="ABC transporter type 1, transmembrane domain"/>
    <property type="match status" value="1"/>
</dbReference>
<feature type="compositionally biased region" description="Pro residues" evidence="11">
    <location>
        <begin position="735"/>
        <end position="752"/>
    </location>
</feature>
<evidence type="ECO:0000256" key="2">
    <source>
        <dbReference type="ARBA" id="ARBA00022448"/>
    </source>
</evidence>
<evidence type="ECO:0000256" key="11">
    <source>
        <dbReference type="SAM" id="MobiDB-lite"/>
    </source>
</evidence>
<evidence type="ECO:0000256" key="1">
    <source>
        <dbReference type="ARBA" id="ARBA00004429"/>
    </source>
</evidence>
<dbReference type="Gene3D" id="3.40.50.300">
    <property type="entry name" value="P-loop containing nucleotide triphosphate hydrolases"/>
    <property type="match status" value="1"/>
</dbReference>
<dbReference type="InterPro" id="IPR003593">
    <property type="entry name" value="AAA+_ATPase"/>
</dbReference>
<dbReference type="SUPFAM" id="SSF52540">
    <property type="entry name" value="P-loop containing nucleoside triphosphate hydrolases"/>
    <property type="match status" value="1"/>
</dbReference>
<evidence type="ECO:0000313" key="16">
    <source>
        <dbReference type="Proteomes" id="UP000535890"/>
    </source>
</evidence>
<evidence type="ECO:0000256" key="9">
    <source>
        <dbReference type="ARBA" id="ARBA00023136"/>
    </source>
</evidence>
<protein>
    <submittedName>
        <fullName evidence="15">ATP-binding cassette subfamily B protein</fullName>
    </submittedName>
</protein>
<dbReference type="PANTHER" id="PTHR43394:SF1">
    <property type="entry name" value="ATP-BINDING CASSETTE SUB-FAMILY B MEMBER 10, MITOCHONDRIAL"/>
    <property type="match status" value="1"/>
</dbReference>
<feature type="compositionally biased region" description="Pro residues" evidence="11">
    <location>
        <begin position="657"/>
        <end position="671"/>
    </location>
</feature>
<keyword evidence="9 12" id="KW-0472">Membrane</keyword>
<dbReference type="InterPro" id="IPR036640">
    <property type="entry name" value="ABC1_TM_sf"/>
</dbReference>
<evidence type="ECO:0000256" key="5">
    <source>
        <dbReference type="ARBA" id="ARBA00022692"/>
    </source>
</evidence>
<dbReference type="Proteomes" id="UP000535890">
    <property type="component" value="Unassembled WGS sequence"/>
</dbReference>
<evidence type="ECO:0000256" key="8">
    <source>
        <dbReference type="ARBA" id="ARBA00022989"/>
    </source>
</evidence>
<keyword evidence="7 15" id="KW-0067">ATP-binding</keyword>
<evidence type="ECO:0000256" key="6">
    <source>
        <dbReference type="ARBA" id="ARBA00022741"/>
    </source>
</evidence>
<organism evidence="15 16">
    <name type="scientific">Actinomycetospora corticicola</name>
    <dbReference type="NCBI Taxonomy" id="663602"/>
    <lineage>
        <taxon>Bacteria</taxon>
        <taxon>Bacillati</taxon>
        <taxon>Actinomycetota</taxon>
        <taxon>Actinomycetes</taxon>
        <taxon>Pseudonocardiales</taxon>
        <taxon>Pseudonocardiaceae</taxon>
        <taxon>Actinomycetospora</taxon>
    </lineage>
</organism>
<feature type="transmembrane region" description="Helical" evidence="12">
    <location>
        <begin position="281"/>
        <end position="305"/>
    </location>
</feature>
<dbReference type="Pfam" id="PF00005">
    <property type="entry name" value="ABC_tran"/>
    <property type="match status" value="1"/>
</dbReference>
<feature type="transmembrane region" description="Helical" evidence="12">
    <location>
        <begin position="195"/>
        <end position="212"/>
    </location>
</feature>
<comment type="subcellular location">
    <subcellularLocation>
        <location evidence="1">Cell inner membrane</location>
        <topology evidence="1">Multi-pass membrane protein</topology>
    </subcellularLocation>
</comment>
<dbReference type="InterPro" id="IPR017871">
    <property type="entry name" value="ABC_transporter-like_CS"/>
</dbReference>
<dbReference type="GO" id="GO:0005524">
    <property type="term" value="F:ATP binding"/>
    <property type="evidence" value="ECO:0007669"/>
    <property type="project" value="UniProtKB-KW"/>
</dbReference>
<evidence type="ECO:0000256" key="7">
    <source>
        <dbReference type="ARBA" id="ARBA00022840"/>
    </source>
</evidence>
<keyword evidence="4" id="KW-0997">Cell inner membrane</keyword>
<evidence type="ECO:0000259" key="14">
    <source>
        <dbReference type="PROSITE" id="PS50929"/>
    </source>
</evidence>
<feature type="compositionally biased region" description="Pro residues" evidence="11">
    <location>
        <begin position="786"/>
        <end position="800"/>
    </location>
</feature>
<dbReference type="InterPro" id="IPR039421">
    <property type="entry name" value="Type_1_exporter"/>
</dbReference>
<dbReference type="AlphaFoldDB" id="A0A7Y9J4K2"/>
<keyword evidence="3" id="KW-1003">Cell membrane</keyword>
<dbReference type="InterPro" id="IPR011527">
    <property type="entry name" value="ABC1_TM_dom"/>
</dbReference>
<feature type="compositionally biased region" description="Acidic residues" evidence="11">
    <location>
        <begin position="620"/>
        <end position="629"/>
    </location>
</feature>
<dbReference type="InterPro" id="IPR003439">
    <property type="entry name" value="ABC_transporter-like_ATP-bd"/>
</dbReference>
<proteinExistence type="inferred from homology"/>
<dbReference type="GO" id="GO:0016887">
    <property type="term" value="F:ATP hydrolysis activity"/>
    <property type="evidence" value="ECO:0007669"/>
    <property type="project" value="InterPro"/>
</dbReference>
<evidence type="ECO:0000256" key="4">
    <source>
        <dbReference type="ARBA" id="ARBA00022519"/>
    </source>
</evidence>
<dbReference type="PROSITE" id="PS50893">
    <property type="entry name" value="ABC_TRANSPORTER_2"/>
    <property type="match status" value="1"/>
</dbReference>
<keyword evidence="5 12" id="KW-0812">Transmembrane</keyword>
<feature type="domain" description="ABC transporter" evidence="13">
    <location>
        <begin position="376"/>
        <end position="611"/>
    </location>
</feature>
<dbReference type="PROSITE" id="PS00211">
    <property type="entry name" value="ABC_TRANSPORTER_1"/>
    <property type="match status" value="1"/>
</dbReference>
<evidence type="ECO:0000256" key="12">
    <source>
        <dbReference type="SAM" id="Phobius"/>
    </source>
</evidence>
<dbReference type="FunFam" id="3.40.50.300:FF:000221">
    <property type="entry name" value="Multidrug ABC transporter ATP-binding protein"/>
    <property type="match status" value="1"/>
</dbReference>
<comment type="caution">
    <text evidence="15">The sequence shown here is derived from an EMBL/GenBank/DDBJ whole genome shotgun (WGS) entry which is preliminary data.</text>
</comment>
<keyword evidence="8 12" id="KW-1133">Transmembrane helix</keyword>
<feature type="region of interest" description="Disordered" evidence="11">
    <location>
        <begin position="707"/>
        <end position="846"/>
    </location>
</feature>
<feature type="transmembrane region" description="Helical" evidence="12">
    <location>
        <begin position="59"/>
        <end position="83"/>
    </location>
</feature>
<keyword evidence="2" id="KW-0813">Transport</keyword>
<dbReference type="SMART" id="SM00382">
    <property type="entry name" value="AAA"/>
    <property type="match status" value="1"/>
</dbReference>